<dbReference type="PANTHER" id="PTHR45632:SF3">
    <property type="entry name" value="KELCH-LIKE PROTEIN 32"/>
    <property type="match status" value="1"/>
</dbReference>
<dbReference type="SMART" id="SM00612">
    <property type="entry name" value="Kelch"/>
    <property type="match status" value="5"/>
</dbReference>
<dbReference type="InterPro" id="IPR011333">
    <property type="entry name" value="SKP1/BTB/POZ_sf"/>
</dbReference>
<evidence type="ECO:0000256" key="1">
    <source>
        <dbReference type="ARBA" id="ARBA00013699"/>
    </source>
</evidence>
<comment type="function">
    <text evidence="4">Probable substrate-specific adapter of an E3 ubiquitin-protein ligase complex which mediates the ubiquitination and subsequent proteasomal degradation of target proteins. May have a role in synapse differentiation and growth.</text>
</comment>
<sequence length="601" mass="68778">MASPVPITEIEALHRKVLLDSLTSYQTSNVFTDVTLIVDGNSFKAHKLILASCSYYFQSMFMDEMLEAKENVAHIQGISASGLSILLNYMYTSKLEITDLNVQDILATAVYTQVYPVVQACKQYLKLSLDVENCTDIATIADNYCLNDLKMDVFNFVSSSFIEVAKTKDFHRLSPEQIQYVVSRDVPINVTELKFLQYILLWFFKGNHNEIKSKLSHAENILKHIRFFEIIPSRLKGMLDVLFVERNKLNDPLYEIIMRISHQPENSLRVPLLKNSFSTRGMQLALVKVGGFGMNGLTNDINYSFIDERHWRHLTVIPHVEQCNYGTAVLNNELYVIGGCFNQSLQEVIHPFGFKFNPYTKSWQKIRSMMLERCRFTLNVLNNKLYAVAGATESGNGFDLEATKTAECYDLNRGAWSCIESLPECRQQHAAVSYSHMGKNMLFVSGGLHKDRVIASMFVYTEEKNSWSSCAPLLTPRADHFMVCYNYKLYVCSGWREDPNAPQLRIQVATIDAYDLITNTWSFVTNVPTPRYHTGVVAHDSKIYFIGGFHNDAMFHKDTAAIECYDILTDTWTKGDKHSQDFWEHNCVMLYVPKQHSDSKT</sequence>
<dbReference type="SUPFAM" id="SSF54695">
    <property type="entry name" value="POZ domain"/>
    <property type="match status" value="1"/>
</dbReference>
<feature type="domain" description="BTB" evidence="5">
    <location>
        <begin position="32"/>
        <end position="99"/>
    </location>
</feature>
<keyword evidence="6" id="KW-1185">Reference proteome</keyword>
<organism evidence="6 7">
    <name type="scientific">Nicrophorus vespilloides</name>
    <name type="common">Boreal carrion beetle</name>
    <dbReference type="NCBI Taxonomy" id="110193"/>
    <lineage>
        <taxon>Eukaryota</taxon>
        <taxon>Metazoa</taxon>
        <taxon>Ecdysozoa</taxon>
        <taxon>Arthropoda</taxon>
        <taxon>Hexapoda</taxon>
        <taxon>Insecta</taxon>
        <taxon>Pterygota</taxon>
        <taxon>Neoptera</taxon>
        <taxon>Endopterygota</taxon>
        <taxon>Coleoptera</taxon>
        <taxon>Polyphaga</taxon>
        <taxon>Staphyliniformia</taxon>
        <taxon>Silphidae</taxon>
        <taxon>Nicrophorinae</taxon>
        <taxon>Nicrophorus</taxon>
    </lineage>
</organism>
<evidence type="ECO:0000259" key="5">
    <source>
        <dbReference type="PROSITE" id="PS50097"/>
    </source>
</evidence>
<dbReference type="PIRSF" id="PIRSF037037">
    <property type="entry name" value="Kelch-like_protein_gigaxonin"/>
    <property type="match status" value="1"/>
</dbReference>
<evidence type="ECO:0000256" key="3">
    <source>
        <dbReference type="ARBA" id="ARBA00022737"/>
    </source>
</evidence>
<dbReference type="RefSeq" id="XP_017780748.1">
    <property type="nucleotide sequence ID" value="XM_017925259.1"/>
</dbReference>
<evidence type="ECO:0000256" key="4">
    <source>
        <dbReference type="ARBA" id="ARBA00043912"/>
    </source>
</evidence>
<dbReference type="Proteomes" id="UP000695000">
    <property type="component" value="Unplaced"/>
</dbReference>
<dbReference type="Gene3D" id="1.25.40.420">
    <property type="match status" value="1"/>
</dbReference>
<dbReference type="Pfam" id="PF00651">
    <property type="entry name" value="BTB"/>
    <property type="match status" value="1"/>
</dbReference>
<dbReference type="GeneID" id="108565684"/>
<evidence type="ECO:0000313" key="6">
    <source>
        <dbReference type="Proteomes" id="UP000695000"/>
    </source>
</evidence>
<dbReference type="InterPro" id="IPR006652">
    <property type="entry name" value="Kelch_1"/>
</dbReference>
<dbReference type="SMART" id="SM00875">
    <property type="entry name" value="BACK"/>
    <property type="match status" value="1"/>
</dbReference>
<dbReference type="SMART" id="SM00225">
    <property type="entry name" value="BTB"/>
    <property type="match status" value="1"/>
</dbReference>
<keyword evidence="3" id="KW-0677">Repeat</keyword>
<name>A0ABM1N1P8_NICVS</name>
<evidence type="ECO:0000313" key="7">
    <source>
        <dbReference type="RefSeq" id="XP_017780748.1"/>
    </source>
</evidence>
<dbReference type="Pfam" id="PF24681">
    <property type="entry name" value="Kelch_KLHDC2_KLHL20_DRC7"/>
    <property type="match status" value="1"/>
</dbReference>
<accession>A0ABM1N1P8</accession>
<dbReference type="Pfam" id="PF07707">
    <property type="entry name" value="BACK"/>
    <property type="match status" value="1"/>
</dbReference>
<protein>
    <recommendedName>
        <fullName evidence="1">Kelch-like protein diablo</fullName>
    </recommendedName>
</protein>
<dbReference type="InterPro" id="IPR011705">
    <property type="entry name" value="BACK"/>
</dbReference>
<reference evidence="7" key="1">
    <citation type="submission" date="2025-08" db="UniProtKB">
        <authorList>
            <consortium name="RefSeq"/>
        </authorList>
    </citation>
    <scope>IDENTIFICATION</scope>
    <source>
        <tissue evidence="7">Whole Larva</tissue>
    </source>
</reference>
<evidence type="ECO:0000256" key="2">
    <source>
        <dbReference type="ARBA" id="ARBA00022441"/>
    </source>
</evidence>
<dbReference type="Pfam" id="PF01344">
    <property type="entry name" value="Kelch_1"/>
    <property type="match status" value="1"/>
</dbReference>
<dbReference type="PROSITE" id="PS50097">
    <property type="entry name" value="BTB"/>
    <property type="match status" value="1"/>
</dbReference>
<dbReference type="Gene3D" id="3.30.710.10">
    <property type="entry name" value="Potassium Channel Kv1.1, Chain A"/>
    <property type="match status" value="1"/>
</dbReference>
<dbReference type="SUPFAM" id="SSF117281">
    <property type="entry name" value="Kelch motif"/>
    <property type="match status" value="1"/>
</dbReference>
<dbReference type="InterPro" id="IPR000210">
    <property type="entry name" value="BTB/POZ_dom"/>
</dbReference>
<dbReference type="Gene3D" id="2.120.10.80">
    <property type="entry name" value="Kelch-type beta propeller"/>
    <property type="match status" value="1"/>
</dbReference>
<dbReference type="PANTHER" id="PTHR45632">
    <property type="entry name" value="LD33804P"/>
    <property type="match status" value="1"/>
</dbReference>
<keyword evidence="2" id="KW-0880">Kelch repeat</keyword>
<dbReference type="InterPro" id="IPR015915">
    <property type="entry name" value="Kelch-typ_b-propeller"/>
</dbReference>
<gene>
    <name evidence="7" type="primary">LOC108565684</name>
</gene>
<proteinExistence type="predicted"/>
<dbReference type="InterPro" id="IPR017096">
    <property type="entry name" value="BTB-kelch_protein"/>
</dbReference>